<dbReference type="Proteomes" id="UP000503017">
    <property type="component" value="Chromosome"/>
</dbReference>
<proteinExistence type="predicted"/>
<protein>
    <submittedName>
        <fullName evidence="1">DUF1127 domain-containing protein</fullName>
    </submittedName>
</protein>
<name>A0A6M7WJH4_RHILI</name>
<gene>
    <name evidence="1" type="ORF">EB235_04270</name>
</gene>
<evidence type="ECO:0000313" key="1">
    <source>
        <dbReference type="EMBL" id="QKD00799.1"/>
    </source>
</evidence>
<evidence type="ECO:0000313" key="2">
    <source>
        <dbReference type="Proteomes" id="UP000503017"/>
    </source>
</evidence>
<sequence>MEVVMTNCLASAPRQVVRRRIPVGQVSPRRYSLAALRNTITAWRQRTRFRWDLKRISEANPHLIDDIGLTRRQVEEEIAKLPFWQR</sequence>
<reference evidence="1 2" key="1">
    <citation type="submission" date="2018-10" db="EMBL/GenBank/DDBJ databases">
        <authorList>
            <person name="Perry B.J."/>
            <person name="Sullivan J.T."/>
            <person name="Murphy R.J.T."/>
            <person name="Ramsay J.P."/>
            <person name="Ronson C.W."/>
        </authorList>
    </citation>
    <scope>NUCLEOTIDE SEQUENCE [LARGE SCALE GENOMIC DNA]</scope>
    <source>
        <strain evidence="1 2">R88b</strain>
    </source>
</reference>
<organism evidence="1 2">
    <name type="scientific">Mesorhizobium loti R88b</name>
    <dbReference type="NCBI Taxonomy" id="935548"/>
    <lineage>
        <taxon>Bacteria</taxon>
        <taxon>Pseudomonadati</taxon>
        <taxon>Pseudomonadota</taxon>
        <taxon>Alphaproteobacteria</taxon>
        <taxon>Hyphomicrobiales</taxon>
        <taxon>Phyllobacteriaceae</taxon>
        <taxon>Mesorhizobium</taxon>
    </lineage>
</organism>
<dbReference type="AlphaFoldDB" id="A0A6M7WJH4"/>
<dbReference type="EMBL" id="CP033367">
    <property type="protein sequence ID" value="QKD00799.1"/>
    <property type="molecule type" value="Genomic_DNA"/>
</dbReference>
<accession>A0A6M7WJH4</accession>